<accession>A0A840QG15</accession>
<dbReference type="InterPro" id="IPR003754">
    <property type="entry name" value="4pyrrol_synth_uPrphyn_synth"/>
</dbReference>
<dbReference type="EMBL" id="JACHIW010000002">
    <property type="protein sequence ID" value="MBB5159031.1"/>
    <property type="molecule type" value="Genomic_DNA"/>
</dbReference>
<reference evidence="4 5" key="1">
    <citation type="submission" date="2020-08" db="EMBL/GenBank/DDBJ databases">
        <title>Sequencing the genomes of 1000 actinobacteria strains.</title>
        <authorList>
            <person name="Klenk H.-P."/>
        </authorList>
    </citation>
    <scope>NUCLEOTIDE SEQUENCE [LARGE SCALE GENOMIC DNA]</scope>
    <source>
        <strain evidence="4 5">DSM 45584</strain>
    </source>
</reference>
<protein>
    <submittedName>
        <fullName evidence="4">Uroporphyrinogen-III synthase</fullName>
        <ecNumber evidence="4">4.2.1.75</ecNumber>
    </submittedName>
</protein>
<keyword evidence="4" id="KW-0456">Lyase</keyword>
<keyword evidence="1 2" id="KW-0238">DNA-binding</keyword>
<dbReference type="GO" id="GO:0003677">
    <property type="term" value="F:DNA binding"/>
    <property type="evidence" value="ECO:0007669"/>
    <property type="project" value="UniProtKB-UniRule"/>
</dbReference>
<dbReference type="GO" id="GO:0004852">
    <property type="term" value="F:uroporphyrinogen-III synthase activity"/>
    <property type="evidence" value="ECO:0007669"/>
    <property type="project" value="UniProtKB-EC"/>
</dbReference>
<dbReference type="PROSITE" id="PS51755">
    <property type="entry name" value="OMPR_PHOB"/>
    <property type="match status" value="1"/>
</dbReference>
<evidence type="ECO:0000256" key="2">
    <source>
        <dbReference type="PROSITE-ProRule" id="PRU01091"/>
    </source>
</evidence>
<dbReference type="SMART" id="SM00862">
    <property type="entry name" value="Trans_reg_C"/>
    <property type="match status" value="1"/>
</dbReference>
<dbReference type="EC" id="4.2.1.75" evidence="4"/>
<evidence type="ECO:0000259" key="3">
    <source>
        <dbReference type="PROSITE" id="PS51755"/>
    </source>
</evidence>
<sequence length="379" mass="40347">MAVTSASDGREIPPLSGFAIGVTASRRAEDLGALFIREGARIQYAPAIRFLPFAEAAELHAATRRLLRERVDAVVATTGIGFRGWMEAADGWGLREPLLRRLRGVQVLARGEKARFAVCSAGLQEQYSPASESAAEMVRHLLESGVDGRRIAVQLCGSALPDVVTPLREAGAEVVEIPVYRWAEPADPGKLDRLLDAVLEGSIDALPFTSAPAAKSMFAMAERTGRHRAVVDALKSRVVVSCVGPITARPFAALGIPTVAPARSRVGALVRVTVQTLRRHTTHIDANGTSLELRGQAVVVDGRLLETTPAQMAVLRALATRPGWVISRSALAAVLPGGGQEHAVESAISRLRTKLGRPGLVQTVTKRGYRLAVPPASRA</sequence>
<dbReference type="NCBIfam" id="NF005568">
    <property type="entry name" value="PRK07239.1"/>
    <property type="match status" value="1"/>
</dbReference>
<dbReference type="CDD" id="cd06578">
    <property type="entry name" value="HemD"/>
    <property type="match status" value="1"/>
</dbReference>
<dbReference type="CDD" id="cd00383">
    <property type="entry name" value="trans_reg_C"/>
    <property type="match status" value="1"/>
</dbReference>
<dbReference type="InterPro" id="IPR001867">
    <property type="entry name" value="OmpR/PhoB-type_DNA-bd"/>
</dbReference>
<dbReference type="AlphaFoldDB" id="A0A840QG15"/>
<dbReference type="GO" id="GO:0006780">
    <property type="term" value="P:uroporphyrinogen III biosynthetic process"/>
    <property type="evidence" value="ECO:0007669"/>
    <property type="project" value="InterPro"/>
</dbReference>
<dbReference type="SUPFAM" id="SSF46894">
    <property type="entry name" value="C-terminal effector domain of the bipartite response regulators"/>
    <property type="match status" value="1"/>
</dbReference>
<dbReference type="Proteomes" id="UP000584374">
    <property type="component" value="Unassembled WGS sequence"/>
</dbReference>
<gene>
    <name evidence="4" type="ORF">BJ970_006630</name>
</gene>
<dbReference type="RefSeq" id="WP_184731189.1">
    <property type="nucleotide sequence ID" value="NZ_JACHIW010000002.1"/>
</dbReference>
<evidence type="ECO:0000256" key="1">
    <source>
        <dbReference type="ARBA" id="ARBA00023125"/>
    </source>
</evidence>
<evidence type="ECO:0000313" key="5">
    <source>
        <dbReference type="Proteomes" id="UP000584374"/>
    </source>
</evidence>
<dbReference type="GO" id="GO:0006355">
    <property type="term" value="P:regulation of DNA-templated transcription"/>
    <property type="evidence" value="ECO:0007669"/>
    <property type="project" value="InterPro"/>
</dbReference>
<organism evidence="4 5">
    <name type="scientific">Saccharopolyspora phatthalungensis</name>
    <dbReference type="NCBI Taxonomy" id="664693"/>
    <lineage>
        <taxon>Bacteria</taxon>
        <taxon>Bacillati</taxon>
        <taxon>Actinomycetota</taxon>
        <taxon>Actinomycetes</taxon>
        <taxon>Pseudonocardiales</taxon>
        <taxon>Pseudonocardiaceae</taxon>
        <taxon>Saccharopolyspora</taxon>
    </lineage>
</organism>
<dbReference type="Gene3D" id="1.10.10.10">
    <property type="entry name" value="Winged helix-like DNA-binding domain superfamily/Winged helix DNA-binding domain"/>
    <property type="match status" value="1"/>
</dbReference>
<dbReference type="Pfam" id="PF02602">
    <property type="entry name" value="HEM4"/>
    <property type="match status" value="1"/>
</dbReference>
<feature type="DNA-binding region" description="OmpR/PhoB-type" evidence="2">
    <location>
        <begin position="281"/>
        <end position="373"/>
    </location>
</feature>
<name>A0A840QG15_9PSEU</name>
<dbReference type="InterPro" id="IPR036388">
    <property type="entry name" value="WH-like_DNA-bd_sf"/>
</dbReference>
<dbReference type="InterPro" id="IPR016032">
    <property type="entry name" value="Sig_transdc_resp-reg_C-effctor"/>
</dbReference>
<dbReference type="PANTHER" id="PTHR40082:SF1">
    <property type="entry name" value="BLR5956 PROTEIN"/>
    <property type="match status" value="1"/>
</dbReference>
<dbReference type="PANTHER" id="PTHR40082">
    <property type="entry name" value="BLR5956 PROTEIN"/>
    <property type="match status" value="1"/>
</dbReference>
<dbReference type="SUPFAM" id="SSF69618">
    <property type="entry name" value="HemD-like"/>
    <property type="match status" value="1"/>
</dbReference>
<comment type="caution">
    <text evidence="4">The sequence shown here is derived from an EMBL/GenBank/DDBJ whole genome shotgun (WGS) entry which is preliminary data.</text>
</comment>
<dbReference type="InterPro" id="IPR036108">
    <property type="entry name" value="4pyrrol_syn_uPrphyn_synt_sf"/>
</dbReference>
<dbReference type="Pfam" id="PF00486">
    <property type="entry name" value="Trans_reg_C"/>
    <property type="match status" value="1"/>
</dbReference>
<keyword evidence="5" id="KW-1185">Reference proteome</keyword>
<dbReference type="GO" id="GO:0000160">
    <property type="term" value="P:phosphorelay signal transduction system"/>
    <property type="evidence" value="ECO:0007669"/>
    <property type="project" value="InterPro"/>
</dbReference>
<feature type="domain" description="OmpR/PhoB-type" evidence="3">
    <location>
        <begin position="281"/>
        <end position="373"/>
    </location>
</feature>
<dbReference type="Gene3D" id="3.40.50.10090">
    <property type="match status" value="2"/>
</dbReference>
<dbReference type="InterPro" id="IPR039793">
    <property type="entry name" value="UROS/Hem4"/>
</dbReference>
<evidence type="ECO:0000313" key="4">
    <source>
        <dbReference type="EMBL" id="MBB5159031.1"/>
    </source>
</evidence>
<proteinExistence type="predicted"/>